<evidence type="ECO:0000313" key="2">
    <source>
        <dbReference type="EMBL" id="MBE9376608.1"/>
    </source>
</evidence>
<dbReference type="InterPro" id="IPR052164">
    <property type="entry name" value="Anthracycline_SecMetBiosynth"/>
</dbReference>
<protein>
    <submittedName>
        <fullName evidence="2">VOC family protein</fullName>
    </submittedName>
</protein>
<dbReference type="SUPFAM" id="SSF54593">
    <property type="entry name" value="Glyoxalase/Bleomycin resistance protein/Dihydroxybiphenyl dioxygenase"/>
    <property type="match status" value="1"/>
</dbReference>
<feature type="domain" description="VOC" evidence="1">
    <location>
        <begin position="6"/>
        <end position="118"/>
    </location>
</feature>
<dbReference type="EMBL" id="JADEYC010000048">
    <property type="protein sequence ID" value="MBE9376608.1"/>
    <property type="molecule type" value="Genomic_DNA"/>
</dbReference>
<comment type="caution">
    <text evidence="2">The sequence shown here is derived from an EMBL/GenBank/DDBJ whole genome shotgun (WGS) entry which is preliminary data.</text>
</comment>
<accession>A0A929BFI2</accession>
<dbReference type="Proteomes" id="UP000598360">
    <property type="component" value="Unassembled WGS sequence"/>
</dbReference>
<dbReference type="PANTHER" id="PTHR33993">
    <property type="entry name" value="GLYOXALASE-RELATED"/>
    <property type="match status" value="1"/>
</dbReference>
<name>A0A929BFI2_9PSEU</name>
<proteinExistence type="predicted"/>
<reference evidence="2" key="1">
    <citation type="submission" date="2020-10" db="EMBL/GenBank/DDBJ databases">
        <title>Diversity and distribution of actinomycetes associated with coral in the coast of Hainan.</title>
        <authorList>
            <person name="Li F."/>
        </authorList>
    </citation>
    <scope>NUCLEOTIDE SEQUENCE</scope>
    <source>
        <strain evidence="2">HNM0983</strain>
    </source>
</reference>
<keyword evidence="3" id="KW-1185">Reference proteome</keyword>
<evidence type="ECO:0000259" key="1">
    <source>
        <dbReference type="PROSITE" id="PS51819"/>
    </source>
</evidence>
<dbReference type="InterPro" id="IPR037523">
    <property type="entry name" value="VOC_core"/>
</dbReference>
<dbReference type="InterPro" id="IPR004360">
    <property type="entry name" value="Glyas_Fos-R_dOase_dom"/>
</dbReference>
<evidence type="ECO:0000313" key="3">
    <source>
        <dbReference type="Proteomes" id="UP000598360"/>
    </source>
</evidence>
<dbReference type="PROSITE" id="PS51819">
    <property type="entry name" value="VOC"/>
    <property type="match status" value="1"/>
</dbReference>
<organism evidence="2 3">
    <name type="scientific">Saccharopolyspora montiporae</name>
    <dbReference type="NCBI Taxonomy" id="2781240"/>
    <lineage>
        <taxon>Bacteria</taxon>
        <taxon>Bacillati</taxon>
        <taxon>Actinomycetota</taxon>
        <taxon>Actinomycetes</taxon>
        <taxon>Pseudonocardiales</taxon>
        <taxon>Pseudonocardiaceae</taxon>
        <taxon>Saccharopolyspora</taxon>
    </lineage>
</organism>
<dbReference type="RefSeq" id="WP_193930518.1">
    <property type="nucleotide sequence ID" value="NZ_JADEYC010000048.1"/>
</dbReference>
<gene>
    <name evidence="2" type="ORF">IQ251_19335</name>
</gene>
<dbReference type="Gene3D" id="3.10.180.10">
    <property type="entry name" value="2,3-Dihydroxybiphenyl 1,2-Dioxygenase, domain 1"/>
    <property type="match status" value="1"/>
</dbReference>
<sequence>MSATTGLDYLSLQVSNLARARDFYCRVLGITAAPSSPPGVQVLRTRPVPMALRADLPPRTGTAGLGVALWLDCEDVDALHERVMQHGGQVELAPTDGPFGRMFTVADPDGYRLTLHRMKR</sequence>
<dbReference type="InterPro" id="IPR029068">
    <property type="entry name" value="Glyas_Bleomycin-R_OHBP_Dase"/>
</dbReference>
<dbReference type="AlphaFoldDB" id="A0A929BFI2"/>
<dbReference type="Pfam" id="PF00903">
    <property type="entry name" value="Glyoxalase"/>
    <property type="match status" value="1"/>
</dbReference>